<dbReference type="EMBL" id="JBAKUA010000006">
    <property type="protein sequence ID" value="MEH1546498.1"/>
    <property type="molecule type" value="Genomic_DNA"/>
</dbReference>
<gene>
    <name evidence="2" type="ORF">V7F78_05635</name>
</gene>
<feature type="transmembrane region" description="Helical" evidence="1">
    <location>
        <begin position="21"/>
        <end position="41"/>
    </location>
</feature>
<feature type="transmembrane region" description="Helical" evidence="1">
    <location>
        <begin position="122"/>
        <end position="140"/>
    </location>
</feature>
<dbReference type="RefSeq" id="WP_036910165.1">
    <property type="nucleotide sequence ID" value="NZ_CABKSM010000001.1"/>
</dbReference>
<dbReference type="Proteomes" id="UP001309299">
    <property type="component" value="Unassembled WGS sequence"/>
</dbReference>
<accession>A0AB35XPV5</accession>
<sequence length="141" mass="14951">MATTYYASRTEPLNMDAHTNVSWVLLFVAVIVIPGLLTFAESFVKPDGSGQDVVTAVTLMLGLCGIIAFGILAATPIVTTPMSFSILLPVSLALTAIAPYSLPGANPRADSMFTETHYGAWSSRWFAPIICLSLWVVGLAG</sequence>
<feature type="transmembrane region" description="Helical" evidence="1">
    <location>
        <begin position="84"/>
        <end position="102"/>
    </location>
</feature>
<organism evidence="2 3">
    <name type="scientific">Cutibacterium avidum</name>
    <dbReference type="NCBI Taxonomy" id="33010"/>
    <lineage>
        <taxon>Bacteria</taxon>
        <taxon>Bacillati</taxon>
        <taxon>Actinomycetota</taxon>
        <taxon>Actinomycetes</taxon>
        <taxon>Propionibacteriales</taxon>
        <taxon>Propionibacteriaceae</taxon>
        <taxon>Cutibacterium</taxon>
    </lineage>
</organism>
<evidence type="ECO:0000313" key="2">
    <source>
        <dbReference type="EMBL" id="MEH1546498.1"/>
    </source>
</evidence>
<keyword evidence="1" id="KW-0472">Membrane</keyword>
<comment type="caution">
    <text evidence="2">The sequence shown here is derived from an EMBL/GenBank/DDBJ whole genome shotgun (WGS) entry which is preliminary data.</text>
</comment>
<keyword evidence="1" id="KW-1133">Transmembrane helix</keyword>
<evidence type="ECO:0000256" key="1">
    <source>
        <dbReference type="SAM" id="Phobius"/>
    </source>
</evidence>
<feature type="transmembrane region" description="Helical" evidence="1">
    <location>
        <begin position="53"/>
        <end position="72"/>
    </location>
</feature>
<reference evidence="2" key="1">
    <citation type="submission" date="2024-02" db="EMBL/GenBank/DDBJ databases">
        <title>Bacterial skin colonization with Propionibacterium avidum as a risk factor for Periprosthetic Joint Infections - a single-center prospective study.</title>
        <authorList>
            <person name="Achermann Y."/>
        </authorList>
    </citation>
    <scope>NUCLEOTIDE SEQUENCE</scope>
    <source>
        <strain evidence="2">PAVI-2017310195</strain>
    </source>
</reference>
<dbReference type="AlphaFoldDB" id="A0AB35XPV5"/>
<protein>
    <submittedName>
        <fullName evidence="2">Uncharacterized protein</fullName>
    </submittedName>
</protein>
<evidence type="ECO:0000313" key="3">
    <source>
        <dbReference type="Proteomes" id="UP001309299"/>
    </source>
</evidence>
<proteinExistence type="predicted"/>
<keyword evidence="1" id="KW-0812">Transmembrane</keyword>
<name>A0AB35XPV5_9ACTN</name>